<gene>
    <name evidence="1" type="ORF">N3K66_000263</name>
</gene>
<reference evidence="1" key="1">
    <citation type="submission" date="2022-10" db="EMBL/GenBank/DDBJ databases">
        <title>Complete Genome of Trichothecium roseum strain YXFP-22015, a Plant Pathogen Isolated from Citrus.</title>
        <authorList>
            <person name="Wang Y."/>
            <person name="Zhu L."/>
        </authorList>
    </citation>
    <scope>NUCLEOTIDE SEQUENCE</scope>
    <source>
        <strain evidence="1">YXFP-22015</strain>
    </source>
</reference>
<dbReference type="EMBL" id="CM047940">
    <property type="protein sequence ID" value="KAI9903734.1"/>
    <property type="molecule type" value="Genomic_DNA"/>
</dbReference>
<keyword evidence="2" id="KW-1185">Reference proteome</keyword>
<sequence>MATAQSPHSASGLSNLSHSRSDSTSRKRKRPAAAAGGAGGRAATTTPQPGPSEATTTTTTTREYGFMRDTGEHDSARFVGSSSGIHFIRNVHMRLARRSANRKTPPLPRGNLDTSSADSSRRTRQGELVPGEDDQLRQGTSQIDGQGTGLWKAHEITRGEGVDTAAAPTFDELVGWSKSYFESWHPILPFLNGPDVLSIFEEVEASGISSLNRLDRTIVRSVMSISLADSRQGASLQGPIPADLVFRTVDEAVSSSQFALCQPASIRATQAALGIQLFLLSMLCLNAASRLGGLIVRMAFHLGLHRCPTRYPFFTAEEASRRRRVFWCLYCCERFLSQSLGLPLDIRDDDIDVCYPGEELHGGDPGDGRLQLLTYMAKHARIRGLILELRNKCITVRHDTAERAMAVQTELARWSNEIQDMVEETELTATAEDQANELGVSPNHRLILLLSKYESTISLNRPMMASDPSTPLWSSAMQACISAAKSICITIKQHSARHKIPSHPSGHALEAPMLWPAFIWAIWISAFVLAYAAFERQMTFESALKHILSSKEALKHIGARDTSWPEYCSAAIDELTLVVRELSQARTAHEDEEPPPPVNNPSAPEDTTPSVNRHHQRHHNSVPIATPISIPVQSKPDTLEGARQAVPPVVMSSAGTRAGNLYEHPSSSSDNTPQRRGPYRYRDSPLFSSPAPPNPDVSYPAPPHQPIWADPMAASDVITGHGRNSTDGLGSVGADAGGHEAGMGMMVGEGQESMMWFDQMFDSSFSAIDNPFLAAAQLDPSIDPTWSYLA</sequence>
<evidence type="ECO:0000313" key="1">
    <source>
        <dbReference type="EMBL" id="KAI9903734.1"/>
    </source>
</evidence>
<accession>A0ACC0VC02</accession>
<comment type="caution">
    <text evidence="1">The sequence shown here is derived from an EMBL/GenBank/DDBJ whole genome shotgun (WGS) entry which is preliminary data.</text>
</comment>
<protein>
    <submittedName>
        <fullName evidence="1">Uncharacterized protein</fullName>
    </submittedName>
</protein>
<dbReference type="Proteomes" id="UP001163324">
    <property type="component" value="Chromosome 1"/>
</dbReference>
<organism evidence="1 2">
    <name type="scientific">Trichothecium roseum</name>
    <dbReference type="NCBI Taxonomy" id="47278"/>
    <lineage>
        <taxon>Eukaryota</taxon>
        <taxon>Fungi</taxon>
        <taxon>Dikarya</taxon>
        <taxon>Ascomycota</taxon>
        <taxon>Pezizomycotina</taxon>
        <taxon>Sordariomycetes</taxon>
        <taxon>Hypocreomycetidae</taxon>
        <taxon>Hypocreales</taxon>
        <taxon>Hypocreales incertae sedis</taxon>
        <taxon>Trichothecium</taxon>
    </lineage>
</organism>
<name>A0ACC0VC02_9HYPO</name>
<evidence type="ECO:0000313" key="2">
    <source>
        <dbReference type="Proteomes" id="UP001163324"/>
    </source>
</evidence>
<proteinExistence type="predicted"/>